<feature type="transmembrane region" description="Helical" evidence="7">
    <location>
        <begin position="307"/>
        <end position="328"/>
    </location>
</feature>
<dbReference type="InterPro" id="IPR029063">
    <property type="entry name" value="SAM-dependent_MTases_sf"/>
</dbReference>
<evidence type="ECO:0000256" key="1">
    <source>
        <dbReference type="ARBA" id="ARBA00004477"/>
    </source>
</evidence>
<dbReference type="Gene3D" id="3.40.50.150">
    <property type="entry name" value="Vaccinia Virus protein VP39"/>
    <property type="match status" value="1"/>
</dbReference>
<comment type="similarity">
    <text evidence="2">Belongs to the EMC6 family.</text>
</comment>
<keyword evidence="10" id="KW-1185">Reference proteome</keyword>
<dbReference type="CDD" id="cd02440">
    <property type="entry name" value="AdoMet_MTases"/>
    <property type="match status" value="1"/>
</dbReference>
<dbReference type="EMBL" id="JASCZI010211557">
    <property type="protein sequence ID" value="MED6194378.1"/>
    <property type="molecule type" value="Genomic_DNA"/>
</dbReference>
<evidence type="ECO:0000313" key="10">
    <source>
        <dbReference type="Proteomes" id="UP001341840"/>
    </source>
</evidence>
<dbReference type="Pfam" id="PF07019">
    <property type="entry name" value="EMC6"/>
    <property type="match status" value="1"/>
</dbReference>
<organism evidence="9 10">
    <name type="scientific">Stylosanthes scabra</name>
    <dbReference type="NCBI Taxonomy" id="79078"/>
    <lineage>
        <taxon>Eukaryota</taxon>
        <taxon>Viridiplantae</taxon>
        <taxon>Streptophyta</taxon>
        <taxon>Embryophyta</taxon>
        <taxon>Tracheophyta</taxon>
        <taxon>Spermatophyta</taxon>
        <taxon>Magnoliopsida</taxon>
        <taxon>eudicotyledons</taxon>
        <taxon>Gunneridae</taxon>
        <taxon>Pentapetalae</taxon>
        <taxon>rosids</taxon>
        <taxon>fabids</taxon>
        <taxon>Fabales</taxon>
        <taxon>Fabaceae</taxon>
        <taxon>Papilionoideae</taxon>
        <taxon>50 kb inversion clade</taxon>
        <taxon>dalbergioids sensu lato</taxon>
        <taxon>Dalbergieae</taxon>
        <taxon>Pterocarpus clade</taxon>
        <taxon>Stylosanthes</taxon>
    </lineage>
</organism>
<evidence type="ECO:0000256" key="7">
    <source>
        <dbReference type="SAM" id="Phobius"/>
    </source>
</evidence>
<keyword evidence="6 7" id="KW-0472">Membrane</keyword>
<dbReference type="InterPro" id="IPR013216">
    <property type="entry name" value="Methyltransf_11"/>
</dbReference>
<evidence type="ECO:0000256" key="5">
    <source>
        <dbReference type="ARBA" id="ARBA00022989"/>
    </source>
</evidence>
<accession>A0ABU6XCL2</accession>
<evidence type="ECO:0000256" key="4">
    <source>
        <dbReference type="ARBA" id="ARBA00022824"/>
    </source>
</evidence>
<evidence type="ECO:0000256" key="6">
    <source>
        <dbReference type="ARBA" id="ARBA00023136"/>
    </source>
</evidence>
<dbReference type="Proteomes" id="UP001341840">
    <property type="component" value="Unassembled WGS sequence"/>
</dbReference>
<name>A0ABU6XCL2_9FABA</name>
<reference evidence="9 10" key="1">
    <citation type="journal article" date="2023" name="Plants (Basel)">
        <title>Bridging the Gap: Combining Genomics and Transcriptomics Approaches to Understand Stylosanthes scabra, an Orphan Legume from the Brazilian Caatinga.</title>
        <authorList>
            <person name="Ferreira-Neto J.R.C."/>
            <person name="da Silva M.D."/>
            <person name="Binneck E."/>
            <person name="de Melo N.F."/>
            <person name="da Silva R.H."/>
            <person name="de Melo A.L.T.M."/>
            <person name="Pandolfi V."/>
            <person name="Bustamante F.O."/>
            <person name="Brasileiro-Vidal A.C."/>
            <person name="Benko-Iseppon A.M."/>
        </authorList>
    </citation>
    <scope>NUCLEOTIDE SEQUENCE [LARGE SCALE GENOMIC DNA]</scope>
    <source>
        <tissue evidence="9">Leaves</tissue>
    </source>
</reference>
<feature type="domain" description="Methyltransferase type 11" evidence="8">
    <location>
        <begin position="56"/>
        <end position="158"/>
    </location>
</feature>
<feature type="transmembrane region" description="Helical" evidence="7">
    <location>
        <begin position="334"/>
        <end position="354"/>
    </location>
</feature>
<dbReference type="PANTHER" id="PTHR12734">
    <property type="entry name" value="METHYLTRANSFERASE-RELATED"/>
    <property type="match status" value="1"/>
</dbReference>
<evidence type="ECO:0000256" key="2">
    <source>
        <dbReference type="ARBA" id="ARBA00009436"/>
    </source>
</evidence>
<proteinExistence type="inferred from homology"/>
<evidence type="ECO:0000313" key="9">
    <source>
        <dbReference type="EMBL" id="MED6194378.1"/>
    </source>
</evidence>
<protein>
    <recommendedName>
        <fullName evidence="8">Methyltransferase type 11 domain-containing protein</fullName>
    </recommendedName>
</protein>
<dbReference type="SUPFAM" id="SSF53335">
    <property type="entry name" value="S-adenosyl-L-methionine-dependent methyltransferases"/>
    <property type="match status" value="1"/>
</dbReference>
<dbReference type="InterPro" id="IPR039769">
    <property type="entry name" value="Bud23-like"/>
</dbReference>
<sequence>MASRPELVAPPEIFYDDAEARKYTSSSRIIEIQASLSERALELLDLPDDGIPKLLLDIGCGSGLSGEILSENGHHWIGLDISPSMLNVAIERDVEGDLLLGDMGQGLGLRPGVIDGVISISAVQWLCNADKSSHNPILRLKAFFNSLYRCLANGARAAFQIYPENINQRELILKAAMHAGFAGGIVVDYPHSTKKRKEFLVLTCGQRAINSMPEVPSLLISENLPTTTVRPHRVVAVLCRLVSAVPSPPWSARPFWLAASTRNIIKLNKRDIMAVHSESGSQEKKSSNGVNELLTFNAENMQNNMKIIYYSRTFLSIIGGVVAGILGFTGLKGFVFYLLLMAVTSVVLVAKAKFSIQTYFDSWNRVLLDGFLGGLMSFVLFWTFAYDIVHIF</sequence>
<comment type="caution">
    <text evidence="9">The sequence shown here is derived from an EMBL/GenBank/DDBJ whole genome shotgun (WGS) entry which is preliminary data.</text>
</comment>
<dbReference type="Pfam" id="PF08241">
    <property type="entry name" value="Methyltransf_11"/>
    <property type="match status" value="1"/>
</dbReference>
<feature type="transmembrane region" description="Helical" evidence="7">
    <location>
        <begin position="366"/>
        <end position="386"/>
    </location>
</feature>
<keyword evidence="4" id="KW-0256">Endoplasmic reticulum</keyword>
<evidence type="ECO:0000256" key="3">
    <source>
        <dbReference type="ARBA" id="ARBA00022692"/>
    </source>
</evidence>
<dbReference type="PANTHER" id="PTHR12734:SF0">
    <property type="entry name" value="18S RRNA (GUANINE-N(7))-METHYLTRANSFERASE-RELATED"/>
    <property type="match status" value="1"/>
</dbReference>
<keyword evidence="5 7" id="KW-1133">Transmembrane helix</keyword>
<evidence type="ECO:0000259" key="8">
    <source>
        <dbReference type="Pfam" id="PF08241"/>
    </source>
</evidence>
<keyword evidence="3 7" id="KW-0812">Transmembrane</keyword>
<dbReference type="InterPro" id="IPR029008">
    <property type="entry name" value="EMC6-like"/>
</dbReference>
<comment type="subcellular location">
    <subcellularLocation>
        <location evidence="1">Endoplasmic reticulum membrane</location>
        <topology evidence="1">Multi-pass membrane protein</topology>
    </subcellularLocation>
</comment>
<gene>
    <name evidence="9" type="ORF">PIB30_027887</name>
</gene>